<keyword evidence="2" id="KW-1185">Reference proteome</keyword>
<proteinExistence type="predicted"/>
<organism evidence="1 2">
    <name type="scientific">Smallanthus sonchifolius</name>
    <dbReference type="NCBI Taxonomy" id="185202"/>
    <lineage>
        <taxon>Eukaryota</taxon>
        <taxon>Viridiplantae</taxon>
        <taxon>Streptophyta</taxon>
        <taxon>Embryophyta</taxon>
        <taxon>Tracheophyta</taxon>
        <taxon>Spermatophyta</taxon>
        <taxon>Magnoliopsida</taxon>
        <taxon>eudicotyledons</taxon>
        <taxon>Gunneridae</taxon>
        <taxon>Pentapetalae</taxon>
        <taxon>asterids</taxon>
        <taxon>campanulids</taxon>
        <taxon>Asterales</taxon>
        <taxon>Asteraceae</taxon>
        <taxon>Asteroideae</taxon>
        <taxon>Heliantheae alliance</taxon>
        <taxon>Millerieae</taxon>
        <taxon>Smallanthus</taxon>
    </lineage>
</organism>
<gene>
    <name evidence="1" type="ORF">L1987_84724</name>
</gene>
<name>A0ACB8XW52_9ASTR</name>
<sequence length="150" mass="16524">MMCSLRYLIMVLFACSHWWLPSYSNLTSEKQKPQGGYDDDGVSISPPTVGNSYSCPYPYPCTPQPLQPPPPPPPRRRGSAIYAAPPPPQAATNCPPVAPVTCCQNTPPNPMPNNGYPFDYGNYTQSSSFSRIPCSLIMMWMLPFVCLFGV</sequence>
<dbReference type="EMBL" id="CM042046">
    <property type="protein sequence ID" value="KAI3675139.1"/>
    <property type="molecule type" value="Genomic_DNA"/>
</dbReference>
<evidence type="ECO:0000313" key="2">
    <source>
        <dbReference type="Proteomes" id="UP001056120"/>
    </source>
</evidence>
<dbReference type="Proteomes" id="UP001056120">
    <property type="component" value="Linkage Group LG29"/>
</dbReference>
<reference evidence="2" key="1">
    <citation type="journal article" date="2022" name="Mol. Ecol. Resour.">
        <title>The genomes of chicory, endive, great burdock and yacon provide insights into Asteraceae palaeo-polyploidization history and plant inulin production.</title>
        <authorList>
            <person name="Fan W."/>
            <person name="Wang S."/>
            <person name="Wang H."/>
            <person name="Wang A."/>
            <person name="Jiang F."/>
            <person name="Liu H."/>
            <person name="Zhao H."/>
            <person name="Xu D."/>
            <person name="Zhang Y."/>
        </authorList>
    </citation>
    <scope>NUCLEOTIDE SEQUENCE [LARGE SCALE GENOMIC DNA]</scope>
    <source>
        <strain evidence="2">cv. Yunnan</strain>
    </source>
</reference>
<evidence type="ECO:0000313" key="1">
    <source>
        <dbReference type="EMBL" id="KAI3675139.1"/>
    </source>
</evidence>
<comment type="caution">
    <text evidence="1">The sequence shown here is derived from an EMBL/GenBank/DDBJ whole genome shotgun (WGS) entry which is preliminary data.</text>
</comment>
<reference evidence="1 2" key="2">
    <citation type="journal article" date="2022" name="Mol. Ecol. Resour.">
        <title>The genomes of chicory, endive, great burdock and yacon provide insights into Asteraceae paleo-polyploidization history and plant inulin production.</title>
        <authorList>
            <person name="Fan W."/>
            <person name="Wang S."/>
            <person name="Wang H."/>
            <person name="Wang A."/>
            <person name="Jiang F."/>
            <person name="Liu H."/>
            <person name="Zhao H."/>
            <person name="Xu D."/>
            <person name="Zhang Y."/>
        </authorList>
    </citation>
    <scope>NUCLEOTIDE SEQUENCE [LARGE SCALE GENOMIC DNA]</scope>
    <source>
        <strain evidence="2">cv. Yunnan</strain>
        <tissue evidence="1">Leaves</tissue>
    </source>
</reference>
<accession>A0ACB8XW52</accession>
<protein>
    <submittedName>
        <fullName evidence="1">Uncharacterized protein</fullName>
    </submittedName>
</protein>